<dbReference type="PANTHER" id="PTHR31760">
    <property type="entry name" value="S-ADENOSYL-L-METHIONINE-DEPENDENT METHYLTRANSFERASES SUPERFAMILY PROTEIN"/>
    <property type="match status" value="1"/>
</dbReference>
<accession>A0A1T4K8I8</accession>
<dbReference type="EC" id="2.1.1.-" evidence="6"/>
<comment type="similarity">
    <text evidence="6">Belongs to the methyltransferase superfamily. RNA methyltransferase RsmG family.</text>
</comment>
<evidence type="ECO:0000313" key="7">
    <source>
        <dbReference type="EMBL" id="SJZ38716.1"/>
    </source>
</evidence>
<feature type="binding site" evidence="6">
    <location>
        <position position="148"/>
    </location>
    <ligand>
        <name>S-adenosyl-L-methionine</name>
        <dbReference type="ChEBI" id="CHEBI:59789"/>
    </ligand>
</feature>
<evidence type="ECO:0000313" key="8">
    <source>
        <dbReference type="Proteomes" id="UP000189941"/>
    </source>
</evidence>
<evidence type="ECO:0000256" key="3">
    <source>
        <dbReference type="ARBA" id="ARBA00022603"/>
    </source>
</evidence>
<comment type="subcellular location">
    <subcellularLocation>
        <location evidence="6">Cytoplasm</location>
    </subcellularLocation>
</comment>
<reference evidence="8" key="1">
    <citation type="submission" date="2017-02" db="EMBL/GenBank/DDBJ databases">
        <authorList>
            <person name="Varghese N."/>
            <person name="Submissions S."/>
        </authorList>
    </citation>
    <scope>NUCLEOTIDE SEQUENCE [LARGE SCALE GENOMIC DNA]</scope>
    <source>
        <strain evidence="8">DSM 15739</strain>
    </source>
</reference>
<dbReference type="FunFam" id="3.40.50.150:FF:000041">
    <property type="entry name" value="Ribosomal RNA small subunit methyltransferase G"/>
    <property type="match status" value="1"/>
</dbReference>
<dbReference type="RefSeq" id="WP_078755428.1">
    <property type="nucleotide sequence ID" value="NZ_FUWO01000004.1"/>
</dbReference>
<feature type="binding site" evidence="6">
    <location>
        <position position="78"/>
    </location>
    <ligand>
        <name>S-adenosyl-L-methionine</name>
        <dbReference type="ChEBI" id="CHEBI:59789"/>
    </ligand>
</feature>
<dbReference type="OrthoDB" id="9808773at2"/>
<evidence type="ECO:0000256" key="5">
    <source>
        <dbReference type="ARBA" id="ARBA00022691"/>
    </source>
</evidence>
<evidence type="ECO:0000256" key="6">
    <source>
        <dbReference type="HAMAP-Rule" id="MF_00074"/>
    </source>
</evidence>
<keyword evidence="4 6" id="KW-0808">Transferase</keyword>
<keyword evidence="3 6" id="KW-0489">Methyltransferase</keyword>
<dbReference type="STRING" id="1121925.SAMN02746011_00605"/>
<organism evidence="7 8">
    <name type="scientific">Globicatella sulfidifaciens DSM 15739</name>
    <dbReference type="NCBI Taxonomy" id="1121925"/>
    <lineage>
        <taxon>Bacteria</taxon>
        <taxon>Bacillati</taxon>
        <taxon>Bacillota</taxon>
        <taxon>Bacilli</taxon>
        <taxon>Lactobacillales</taxon>
        <taxon>Aerococcaceae</taxon>
        <taxon>Globicatella</taxon>
    </lineage>
</organism>
<proteinExistence type="inferred from homology"/>
<dbReference type="InterPro" id="IPR029063">
    <property type="entry name" value="SAM-dependent_MTases_sf"/>
</dbReference>
<dbReference type="Pfam" id="PF02527">
    <property type="entry name" value="GidB"/>
    <property type="match status" value="1"/>
</dbReference>
<dbReference type="Gene3D" id="3.40.50.150">
    <property type="entry name" value="Vaccinia Virus protein VP39"/>
    <property type="match status" value="1"/>
</dbReference>
<dbReference type="PIRSF" id="PIRSF003078">
    <property type="entry name" value="GidB"/>
    <property type="match status" value="1"/>
</dbReference>
<comment type="caution">
    <text evidence="6">Lacks conserved residue(s) required for the propagation of feature annotation.</text>
</comment>
<dbReference type="InterPro" id="IPR003682">
    <property type="entry name" value="rRNA_ssu_MeTfrase_G"/>
</dbReference>
<evidence type="ECO:0000256" key="4">
    <source>
        <dbReference type="ARBA" id="ARBA00022679"/>
    </source>
</evidence>
<feature type="binding site" evidence="6">
    <location>
        <begin position="129"/>
        <end position="130"/>
    </location>
    <ligand>
        <name>S-adenosyl-L-methionine</name>
        <dbReference type="ChEBI" id="CHEBI:59789"/>
    </ligand>
</feature>
<keyword evidence="2 6" id="KW-0698">rRNA processing</keyword>
<keyword evidence="5 6" id="KW-0949">S-adenosyl-L-methionine</keyword>
<dbReference type="PANTHER" id="PTHR31760:SF0">
    <property type="entry name" value="S-ADENOSYL-L-METHIONINE-DEPENDENT METHYLTRANSFERASES SUPERFAMILY PROTEIN"/>
    <property type="match status" value="1"/>
</dbReference>
<dbReference type="EMBL" id="FUWO01000004">
    <property type="protein sequence ID" value="SJZ38716.1"/>
    <property type="molecule type" value="Genomic_DNA"/>
</dbReference>
<evidence type="ECO:0000256" key="2">
    <source>
        <dbReference type="ARBA" id="ARBA00022552"/>
    </source>
</evidence>
<dbReference type="SUPFAM" id="SSF53335">
    <property type="entry name" value="S-adenosyl-L-methionine-dependent methyltransferases"/>
    <property type="match status" value="1"/>
</dbReference>
<name>A0A1T4K8I8_9LACT</name>
<dbReference type="HAMAP" id="MF_00074">
    <property type="entry name" value="16SrRNA_methyltr_G"/>
    <property type="match status" value="1"/>
</dbReference>
<sequence>MNQELFIAMLKDKGIELTPTQIDQFETYYQLLVEWNEKINLTAITEKEEVYLKHFFDSIMVLWEMPLADYQIKLVDVGAGAGFPSIPLKIIKPELDITIIDSLNKRINFLKILTEKLGLENVKALHGRAEDFGQNPEFRGQFDIATARAVASLNVLSEFCLPLVKKGGYFIALKAAKSDTELQEAQKAIAVLGAKLETVVEDLLPFEESERTFIKIRKTLETPKKYPRKPGKPLKQPIK</sequence>
<dbReference type="Proteomes" id="UP000189941">
    <property type="component" value="Unassembled WGS sequence"/>
</dbReference>
<keyword evidence="8" id="KW-1185">Reference proteome</keyword>
<gene>
    <name evidence="6" type="primary">rsmG</name>
    <name evidence="7" type="ORF">SAMN02746011_00605</name>
</gene>
<dbReference type="AlphaFoldDB" id="A0A1T4K8I8"/>
<keyword evidence="1 6" id="KW-0963">Cytoplasm</keyword>
<protein>
    <recommendedName>
        <fullName evidence="6">Ribosomal RNA small subunit methyltransferase G</fullName>
        <ecNumber evidence="6">2.1.1.-</ecNumber>
    </recommendedName>
    <alternativeName>
        <fullName evidence="6">16S rRNA 7-methylguanosine methyltransferase</fullName>
        <shortName evidence="6">16S rRNA m7G methyltransferase</shortName>
    </alternativeName>
</protein>
<dbReference type="CDD" id="cd02440">
    <property type="entry name" value="AdoMet_MTases"/>
    <property type="match status" value="1"/>
</dbReference>
<dbReference type="NCBIfam" id="TIGR00138">
    <property type="entry name" value="rsmG_gidB"/>
    <property type="match status" value="1"/>
</dbReference>
<dbReference type="GO" id="GO:0005829">
    <property type="term" value="C:cytosol"/>
    <property type="evidence" value="ECO:0007669"/>
    <property type="project" value="TreeGrafter"/>
</dbReference>
<dbReference type="GO" id="GO:0070043">
    <property type="term" value="F:rRNA (guanine-N7-)-methyltransferase activity"/>
    <property type="evidence" value="ECO:0007669"/>
    <property type="project" value="UniProtKB-UniRule"/>
</dbReference>
<feature type="binding site" evidence="6">
    <location>
        <position position="83"/>
    </location>
    <ligand>
        <name>S-adenosyl-L-methionine</name>
        <dbReference type="ChEBI" id="CHEBI:59789"/>
    </ligand>
</feature>
<evidence type="ECO:0000256" key="1">
    <source>
        <dbReference type="ARBA" id="ARBA00022490"/>
    </source>
</evidence>
<comment type="function">
    <text evidence="6">Specifically methylates the N7 position of a guanine in 16S rRNA.</text>
</comment>